<proteinExistence type="predicted"/>
<dbReference type="Proteomes" id="UP001197093">
    <property type="component" value="Unassembled WGS sequence"/>
</dbReference>
<dbReference type="SUPFAM" id="SSF53474">
    <property type="entry name" value="alpha/beta-Hydrolases"/>
    <property type="match status" value="1"/>
</dbReference>
<name>A0AAD4F6P0_9PEZI</name>
<feature type="compositionally biased region" description="Polar residues" evidence="1">
    <location>
        <begin position="1218"/>
        <end position="1239"/>
    </location>
</feature>
<sequence length="1247" mass="140063">MATINKHPARFELTAVYRHPQAKADIVLVHGLNGAPEKTWKAPNGVYWPTDLLPASLKEQHANVLVYGYNADVYGGFWERPVKNPSDNFIHHHAQTLVTTLTLYRKSEGTERNPIIWVAHSLGGILTKRALLYSNDLRDPHQEDLRSIFVSTYGIIFLGTPHNGSNAAAWGGVVQRFADAFFPKKLFDTESVLLKSLKRDSETLLQISNQFLEIYQNFKIHMAHENQKTDVKGSNPQLVGVTYYGIEATHSGMCKFASETAPGYRTVSTAIRTWIADAPNVIPIRWEVEEENRRVRANLENFERTRRYVTPAIEPPRAISAPLLTNTAHPDSPHSPKLLPALPEPRDEHEPLFIHPETFRPNSYFIGREDELRGLHEMLMDRKRRSEGTSAVLIQCLPGGGKTHLARQYVFQHRDDYPGGVYWVRAKSRHELEYWFWRIARNEALRGLVDRRDVEELRDPKKIVQIVRRWLSAQADWLVVFDGVQFDTDGLHEFIPDARNTSLIYTSTERAVAGDPRFDNPQVLELGLLTAQQAQDLLLLEMDRKRPWSSEDQGMALELVQLMGRLPLMIHVAAQHLKATREPLARYLKSYRSRPKAGDLPAYKAVREQLENRGENAALNLMSLLVFFDQHIPVEMLTLGLSALDKVTPVKTCDATHRKANLNNTLKVLIAFALVERSESDDISPTSSRSSKRSFDRHIDYLDLLRIHSVVQAFFIDSLHEQHQIPFWLERVIAVWYRSYDEADRRIQEDPRIGLPDDYRRFCIHGQKLLQHLHKFERRYPSLAKARPQLEQRLEKIQAQIDDLSHAIQTNIIDGSAEEHPASVFDRVSTSSQSDAATMQSHSSQLSGMGSLGDGDSELVQSPVVELLEQDIPYPNSPVMPTVPEIFEDDDQETVILSVAGTQVHVGATEVVEVVSLPPDPHDNYQRGTAYDGWQDAIPHHRVIKRQEIKRYHDRAGAWRDKMISDPRVGLSWEVAVGSISSKREASRSPLGARLTAQSEAEMELNKIKRAAPPSHTPTDSFVSQTLTRPKILLGRSSWALPQAVKTPDTEVAEIPPEEFSSGLAQILSSPRTWTEATLKMLRKTVLPSDKPADTTTPQSPPPVEADLVVPPAPIFRGSRSANSSPASNASPFPPPSFSGIPTEDLLAKTGTPLVVRRWDTVVYHPDGTPLSSSGVEWSSTPDPLSLSYPTISSSRQQHPDSIHPSQLALSGRPAAGYSSQPMSRDGSHQSNPSISINSPVVVRAET</sequence>
<feature type="compositionally biased region" description="Low complexity" evidence="1">
    <location>
        <begin position="839"/>
        <end position="849"/>
    </location>
</feature>
<feature type="compositionally biased region" description="Low complexity" evidence="1">
    <location>
        <begin position="1117"/>
        <end position="1131"/>
    </location>
</feature>
<feature type="region of interest" description="Disordered" evidence="1">
    <location>
        <begin position="1085"/>
        <end position="1145"/>
    </location>
</feature>
<dbReference type="InterPro" id="IPR027417">
    <property type="entry name" value="P-loop_NTPase"/>
</dbReference>
<feature type="region of interest" description="Disordered" evidence="1">
    <location>
        <begin position="1189"/>
        <end position="1247"/>
    </location>
</feature>
<reference evidence="2" key="1">
    <citation type="submission" date="2023-02" db="EMBL/GenBank/DDBJ databases">
        <authorList>
            <person name="Palmer J.M."/>
        </authorList>
    </citation>
    <scope>NUCLEOTIDE SEQUENCE</scope>
    <source>
        <strain evidence="2">FW57</strain>
    </source>
</reference>
<dbReference type="SUPFAM" id="SSF52540">
    <property type="entry name" value="P-loop containing nucleoside triphosphate hydrolases"/>
    <property type="match status" value="1"/>
</dbReference>
<gene>
    <name evidence="2" type="ORF">NEMBOFW57_003920</name>
</gene>
<feature type="region of interest" description="Disordered" evidence="1">
    <location>
        <begin position="822"/>
        <end position="855"/>
    </location>
</feature>
<dbReference type="EMBL" id="JAHCVI010000001">
    <property type="protein sequence ID" value="KAG7293860.1"/>
    <property type="molecule type" value="Genomic_DNA"/>
</dbReference>
<keyword evidence="3" id="KW-1185">Reference proteome</keyword>
<evidence type="ECO:0000256" key="1">
    <source>
        <dbReference type="SAM" id="MobiDB-lite"/>
    </source>
</evidence>
<comment type="caution">
    <text evidence="2">The sequence shown here is derived from an EMBL/GenBank/DDBJ whole genome shotgun (WGS) entry which is preliminary data.</text>
</comment>
<dbReference type="Gene3D" id="3.40.50.300">
    <property type="entry name" value="P-loop containing nucleotide triphosphate hydrolases"/>
    <property type="match status" value="1"/>
</dbReference>
<evidence type="ECO:0000313" key="2">
    <source>
        <dbReference type="EMBL" id="KAG7293860.1"/>
    </source>
</evidence>
<dbReference type="PANTHER" id="PTHR48187">
    <property type="entry name" value="LD21810P"/>
    <property type="match status" value="1"/>
</dbReference>
<dbReference type="InterPro" id="IPR029058">
    <property type="entry name" value="AB_hydrolase_fold"/>
</dbReference>
<evidence type="ECO:0000313" key="3">
    <source>
        <dbReference type="Proteomes" id="UP001197093"/>
    </source>
</evidence>
<accession>A0AAD4F6P0</accession>
<feature type="compositionally biased region" description="Polar residues" evidence="1">
    <location>
        <begin position="828"/>
        <end position="838"/>
    </location>
</feature>
<organism evidence="2 3">
    <name type="scientific">Staphylotrichum longicolle</name>
    <dbReference type="NCBI Taxonomy" id="669026"/>
    <lineage>
        <taxon>Eukaryota</taxon>
        <taxon>Fungi</taxon>
        <taxon>Dikarya</taxon>
        <taxon>Ascomycota</taxon>
        <taxon>Pezizomycotina</taxon>
        <taxon>Sordariomycetes</taxon>
        <taxon>Sordariomycetidae</taxon>
        <taxon>Sordariales</taxon>
        <taxon>Chaetomiaceae</taxon>
        <taxon>Staphylotrichum</taxon>
    </lineage>
</organism>
<dbReference type="PANTHER" id="PTHR48187:SF2">
    <property type="entry name" value="LD21810P"/>
    <property type="match status" value="1"/>
</dbReference>
<protein>
    <submittedName>
        <fullName evidence="2">Uncharacterized protein</fullName>
    </submittedName>
</protein>
<dbReference type="Gene3D" id="3.40.50.1820">
    <property type="entry name" value="alpha/beta hydrolase"/>
    <property type="match status" value="1"/>
</dbReference>
<dbReference type="AlphaFoldDB" id="A0AAD4F6P0"/>